<name>A0ABU2LB85_9ACTN</name>
<dbReference type="InterPro" id="IPR012340">
    <property type="entry name" value="NA-bd_OB-fold"/>
</dbReference>
<keyword evidence="7" id="KW-1185">Reference proteome</keyword>
<evidence type="ECO:0000256" key="4">
    <source>
        <dbReference type="ARBA" id="ARBA00034003"/>
    </source>
</evidence>
<dbReference type="Proteomes" id="UP001183388">
    <property type="component" value="Unassembled WGS sequence"/>
</dbReference>
<evidence type="ECO:0000256" key="1">
    <source>
        <dbReference type="ARBA" id="ARBA00007572"/>
    </source>
</evidence>
<evidence type="ECO:0000259" key="5">
    <source>
        <dbReference type="PROSITE" id="PS50160"/>
    </source>
</evidence>
<dbReference type="PANTHER" id="PTHR45674:SF4">
    <property type="entry name" value="DNA LIGASE 1"/>
    <property type="match status" value="1"/>
</dbReference>
<dbReference type="InterPro" id="IPR012309">
    <property type="entry name" value="DNA_ligase_ATP-dep_C"/>
</dbReference>
<dbReference type="CDD" id="cd07906">
    <property type="entry name" value="Adenylation_DNA_ligase_LigD_LigC"/>
    <property type="match status" value="1"/>
</dbReference>
<dbReference type="SUPFAM" id="SSF50249">
    <property type="entry name" value="Nucleic acid-binding proteins"/>
    <property type="match status" value="1"/>
</dbReference>
<evidence type="ECO:0000256" key="2">
    <source>
        <dbReference type="ARBA" id="ARBA00012727"/>
    </source>
</evidence>
<dbReference type="PANTHER" id="PTHR45674">
    <property type="entry name" value="DNA LIGASE 1/3 FAMILY MEMBER"/>
    <property type="match status" value="1"/>
</dbReference>
<dbReference type="EMBL" id="JAVREN010000027">
    <property type="protein sequence ID" value="MDT0308840.1"/>
    <property type="molecule type" value="Genomic_DNA"/>
</dbReference>
<organism evidence="6 7">
    <name type="scientific">Streptomyces boetiae</name>
    <dbReference type="NCBI Taxonomy" id="3075541"/>
    <lineage>
        <taxon>Bacteria</taxon>
        <taxon>Bacillati</taxon>
        <taxon>Actinomycetota</taxon>
        <taxon>Actinomycetes</taxon>
        <taxon>Kitasatosporales</taxon>
        <taxon>Streptomycetaceae</taxon>
        <taxon>Streptomyces</taxon>
    </lineage>
</organism>
<comment type="similarity">
    <text evidence="1">Belongs to the ATP-dependent DNA ligase family.</text>
</comment>
<dbReference type="InterPro" id="IPR050191">
    <property type="entry name" value="ATP-dep_DNA_ligase"/>
</dbReference>
<dbReference type="NCBIfam" id="TIGR02779">
    <property type="entry name" value="NHEJ_ligase_lig"/>
    <property type="match status" value="1"/>
</dbReference>
<protein>
    <recommendedName>
        <fullName evidence="2">DNA ligase (ATP)</fullName>
        <ecNumber evidence="2">6.5.1.1</ecNumber>
    </recommendedName>
</protein>
<keyword evidence="3 6" id="KW-0436">Ligase</keyword>
<evidence type="ECO:0000313" key="7">
    <source>
        <dbReference type="Proteomes" id="UP001183388"/>
    </source>
</evidence>
<accession>A0ABU2LB85</accession>
<dbReference type="CDD" id="cd07971">
    <property type="entry name" value="OBF_DNA_ligase_LigD"/>
    <property type="match status" value="1"/>
</dbReference>
<dbReference type="InterPro" id="IPR012310">
    <property type="entry name" value="DNA_ligase_ATP-dep_cent"/>
</dbReference>
<comment type="caution">
    <text evidence="6">The sequence shown here is derived from an EMBL/GenBank/DDBJ whole genome shotgun (WGS) entry which is preliminary data.</text>
</comment>
<dbReference type="Pfam" id="PF01068">
    <property type="entry name" value="DNA_ligase_A_M"/>
    <property type="match status" value="1"/>
</dbReference>
<comment type="catalytic activity">
    <reaction evidence="4">
        <text>ATP + (deoxyribonucleotide)n-3'-hydroxyl + 5'-phospho-(deoxyribonucleotide)m = (deoxyribonucleotide)n+m + AMP + diphosphate.</text>
        <dbReference type="EC" id="6.5.1.1"/>
    </reaction>
</comment>
<dbReference type="Gene3D" id="2.40.50.140">
    <property type="entry name" value="Nucleic acid-binding proteins"/>
    <property type="match status" value="1"/>
</dbReference>
<dbReference type="PROSITE" id="PS50160">
    <property type="entry name" value="DNA_LIGASE_A3"/>
    <property type="match status" value="1"/>
</dbReference>
<dbReference type="GO" id="GO:0016874">
    <property type="term" value="F:ligase activity"/>
    <property type="evidence" value="ECO:0007669"/>
    <property type="project" value="UniProtKB-KW"/>
</dbReference>
<dbReference type="RefSeq" id="WP_311631784.1">
    <property type="nucleotide sequence ID" value="NZ_JAVREN010000027.1"/>
</dbReference>
<evidence type="ECO:0000256" key="3">
    <source>
        <dbReference type="ARBA" id="ARBA00022598"/>
    </source>
</evidence>
<dbReference type="SUPFAM" id="SSF56091">
    <property type="entry name" value="DNA ligase/mRNA capping enzyme, catalytic domain"/>
    <property type="match status" value="1"/>
</dbReference>
<evidence type="ECO:0000313" key="6">
    <source>
        <dbReference type="EMBL" id="MDT0308840.1"/>
    </source>
</evidence>
<dbReference type="Gene3D" id="3.30.470.30">
    <property type="entry name" value="DNA ligase/mRNA capping enzyme"/>
    <property type="match status" value="1"/>
</dbReference>
<sequence>MVPATAPRPAPVPEAVPPILAVDGELPTGAWAYEFKWDGYRCCLRVAADGGTRLTSRNGNDLTAVYPELAGGALREALRGRDAVLDGEIVALNDAGRPDFGLLQRRHQRAPSPGRLAGVPVTFFAFDLPRLDGHPLLRAPYEERRALLAEIGSAADPAAARLAVPPHYSGPGAFPEELLRVAAEHTLEGLVAKRLGSPYHPGRRSPLWVKKPLVSTQEAVIGGWQPGAGRRAGRVGSLLLGAHDAEGTLRFIGHVGSGLGAATLADLAARLAPLARATSPFGEPVPREHARTARWVEPRLVADVAFRRWTGDRRLRQPSWRGLRLDRDPESVALPPP</sequence>
<dbReference type="Pfam" id="PF04679">
    <property type="entry name" value="DNA_ligase_A_C"/>
    <property type="match status" value="1"/>
</dbReference>
<dbReference type="EC" id="6.5.1.1" evidence="2"/>
<reference evidence="7" key="1">
    <citation type="submission" date="2023-07" db="EMBL/GenBank/DDBJ databases">
        <title>30 novel species of actinomycetes from the DSMZ collection.</title>
        <authorList>
            <person name="Nouioui I."/>
        </authorList>
    </citation>
    <scope>NUCLEOTIDE SEQUENCE [LARGE SCALE GENOMIC DNA]</scope>
    <source>
        <strain evidence="7">DSM 44917</strain>
    </source>
</reference>
<feature type="domain" description="ATP-dependent DNA ligase family profile" evidence="5">
    <location>
        <begin position="114"/>
        <end position="244"/>
    </location>
</feature>
<dbReference type="InterPro" id="IPR014146">
    <property type="entry name" value="LigD_ligase_dom"/>
</dbReference>
<proteinExistence type="inferred from homology"/>
<gene>
    <name evidence="6" type="primary">ligD</name>
    <name evidence="6" type="ORF">RM780_18010</name>
</gene>
<dbReference type="Gene3D" id="3.30.1490.70">
    <property type="match status" value="1"/>
</dbReference>